<evidence type="ECO:0000313" key="3">
    <source>
        <dbReference type="Proteomes" id="UP000775547"/>
    </source>
</evidence>
<feature type="compositionally biased region" description="Polar residues" evidence="1">
    <location>
        <begin position="110"/>
        <end position="129"/>
    </location>
</feature>
<reference evidence="2" key="1">
    <citation type="submission" date="2020-07" db="EMBL/GenBank/DDBJ databases">
        <authorList>
            <person name="Nieuwenhuis M."/>
            <person name="Van De Peppel L.J.J."/>
        </authorList>
    </citation>
    <scope>NUCLEOTIDE SEQUENCE</scope>
    <source>
        <strain evidence="2">AP01</strain>
        <tissue evidence="2">Mycelium</tissue>
    </source>
</reference>
<keyword evidence="3" id="KW-1185">Reference proteome</keyword>
<dbReference type="AlphaFoldDB" id="A0A9P7KAN0"/>
<reference evidence="2" key="2">
    <citation type="submission" date="2021-10" db="EMBL/GenBank/DDBJ databases">
        <title>Phylogenomics reveals ancestral predisposition of the termite-cultivated fungus Termitomyces towards a domesticated lifestyle.</title>
        <authorList>
            <person name="Auxier B."/>
            <person name="Grum-Grzhimaylo A."/>
            <person name="Cardenas M.E."/>
            <person name="Lodge J.D."/>
            <person name="Laessoe T."/>
            <person name="Pedersen O."/>
            <person name="Smith M.E."/>
            <person name="Kuyper T.W."/>
            <person name="Franco-Molano E.A."/>
            <person name="Baroni T.J."/>
            <person name="Aanen D.K."/>
        </authorList>
    </citation>
    <scope>NUCLEOTIDE SEQUENCE</scope>
    <source>
        <strain evidence="2">AP01</strain>
        <tissue evidence="2">Mycelium</tissue>
    </source>
</reference>
<organism evidence="2 3">
    <name type="scientific">Asterophora parasitica</name>
    <dbReference type="NCBI Taxonomy" id="117018"/>
    <lineage>
        <taxon>Eukaryota</taxon>
        <taxon>Fungi</taxon>
        <taxon>Dikarya</taxon>
        <taxon>Basidiomycota</taxon>
        <taxon>Agaricomycotina</taxon>
        <taxon>Agaricomycetes</taxon>
        <taxon>Agaricomycetidae</taxon>
        <taxon>Agaricales</taxon>
        <taxon>Tricholomatineae</taxon>
        <taxon>Lyophyllaceae</taxon>
        <taxon>Asterophora</taxon>
    </lineage>
</organism>
<comment type="caution">
    <text evidence="2">The sequence shown here is derived from an EMBL/GenBank/DDBJ whole genome shotgun (WGS) entry which is preliminary data.</text>
</comment>
<dbReference type="EMBL" id="JABCKV010000059">
    <property type="protein sequence ID" value="KAG5644771.1"/>
    <property type="molecule type" value="Genomic_DNA"/>
</dbReference>
<dbReference type="Proteomes" id="UP000775547">
    <property type="component" value="Unassembled WGS sequence"/>
</dbReference>
<feature type="region of interest" description="Disordered" evidence="1">
    <location>
        <begin position="192"/>
        <end position="285"/>
    </location>
</feature>
<proteinExistence type="predicted"/>
<name>A0A9P7KAN0_9AGAR</name>
<protein>
    <submittedName>
        <fullName evidence="2">Uncharacterized protein</fullName>
    </submittedName>
</protein>
<evidence type="ECO:0000256" key="1">
    <source>
        <dbReference type="SAM" id="MobiDB-lite"/>
    </source>
</evidence>
<accession>A0A9P7KAN0</accession>
<gene>
    <name evidence="2" type="ORF">DXG03_007679</name>
</gene>
<evidence type="ECO:0000313" key="2">
    <source>
        <dbReference type="EMBL" id="KAG5644771.1"/>
    </source>
</evidence>
<feature type="region of interest" description="Disordered" evidence="1">
    <location>
        <begin position="110"/>
        <end position="170"/>
    </location>
</feature>
<sequence>MSPIYSPGILTPQLYYSEFFSPTHSAESSATLSTSTSSSLFSDDIFITDDPKYREHSHLHQSQIRVIDDHLHIHVSPFNYGRSPNTHVPVLSLDTSYPTIPNMYGTYSFPQPISPSARSPTKTRTQARSASRHKAINYRSTIHDQHSPAESPVSSSERLPSFLPPKPTSLADEKKKKNFFPISWRVIGGGVLMGEPEAGSKTPSVIGDYDARKDDDEVVSGSTPENSGYPGTIHVRSTSLSPEELKPGSFARRLARTRSNSSPPTPTTTQVNVDSLFSAESPGHL</sequence>
<dbReference type="OrthoDB" id="411372at2759"/>